<protein>
    <submittedName>
        <fullName evidence="3">Protein OS9-like domain</fullName>
    </submittedName>
</protein>
<dbReference type="GO" id="GO:0030970">
    <property type="term" value="P:retrograde protein transport, ER to cytosol"/>
    <property type="evidence" value="ECO:0007669"/>
    <property type="project" value="TreeGrafter"/>
</dbReference>
<dbReference type="InterPro" id="IPR009011">
    <property type="entry name" value="Man6P_isomerase_rcpt-bd_dom_sf"/>
</dbReference>
<evidence type="ECO:0000313" key="4">
    <source>
        <dbReference type="Proteomes" id="UP001370490"/>
    </source>
</evidence>
<dbReference type="InterPro" id="IPR045149">
    <property type="entry name" value="OS-9-like"/>
</dbReference>
<gene>
    <name evidence="3" type="ORF">RJ641_027578</name>
</gene>
<evidence type="ECO:0000259" key="2">
    <source>
        <dbReference type="Pfam" id="PF07915"/>
    </source>
</evidence>
<dbReference type="Proteomes" id="UP001370490">
    <property type="component" value="Unassembled WGS sequence"/>
</dbReference>
<dbReference type="GO" id="GO:0005788">
    <property type="term" value="C:endoplasmic reticulum lumen"/>
    <property type="evidence" value="ECO:0007669"/>
    <property type="project" value="TreeGrafter"/>
</dbReference>
<proteinExistence type="predicted"/>
<reference evidence="3 4" key="1">
    <citation type="submission" date="2023-12" db="EMBL/GenBank/DDBJ databases">
        <title>A high-quality genome assembly for Dillenia turbinata (Dilleniales).</title>
        <authorList>
            <person name="Chanderbali A."/>
        </authorList>
    </citation>
    <scope>NUCLEOTIDE SEQUENCE [LARGE SCALE GENOMIC DNA]</scope>
    <source>
        <strain evidence="3">LSX21</strain>
        <tissue evidence="3">Leaf</tissue>
    </source>
</reference>
<dbReference type="PANTHER" id="PTHR15414">
    <property type="entry name" value="OS-9-RELATED"/>
    <property type="match status" value="1"/>
</dbReference>
<sequence>MTILRWLIFLVLSQSLFKYDVYADQIFAAQVGATFGRSSREPKYKIEFHPADAPFHPDNEQESLVMPNKNGGKFICFLPKVEKAKGGKPVAQQNTTSMILETERRVRLKTPDELLDALKGPCLATQEGWWSYEFCYQKHLRQVHVEDEKVVQEFLLGVYDAEATFAFNQNLSDFSTLKDPRSKDASQRYHAHQYTNGTICDLTNEPRETEEERPVWHTIHCNALPSDSKETKAEQNFEDKQIVMVTDVEYPSSDASEEHAT</sequence>
<name>A0AAN8W5M9_9MAGN</name>
<feature type="signal peptide" evidence="1">
    <location>
        <begin position="1"/>
        <end position="23"/>
    </location>
</feature>
<organism evidence="3 4">
    <name type="scientific">Dillenia turbinata</name>
    <dbReference type="NCBI Taxonomy" id="194707"/>
    <lineage>
        <taxon>Eukaryota</taxon>
        <taxon>Viridiplantae</taxon>
        <taxon>Streptophyta</taxon>
        <taxon>Embryophyta</taxon>
        <taxon>Tracheophyta</taxon>
        <taxon>Spermatophyta</taxon>
        <taxon>Magnoliopsida</taxon>
        <taxon>eudicotyledons</taxon>
        <taxon>Gunneridae</taxon>
        <taxon>Pentapetalae</taxon>
        <taxon>Dilleniales</taxon>
        <taxon>Dilleniaceae</taxon>
        <taxon>Dillenia</taxon>
    </lineage>
</organism>
<dbReference type="PANTHER" id="PTHR15414:SF0">
    <property type="entry name" value="ENDOPLASMIC RETICULUM LECTIN 1"/>
    <property type="match status" value="1"/>
</dbReference>
<dbReference type="AlphaFoldDB" id="A0AAN8W5M9"/>
<keyword evidence="1" id="KW-0732">Signal</keyword>
<feature type="chain" id="PRO_5042877407" evidence="1">
    <location>
        <begin position="24"/>
        <end position="261"/>
    </location>
</feature>
<accession>A0AAN8W5M9</accession>
<comment type="caution">
    <text evidence="3">The sequence shown here is derived from an EMBL/GenBank/DDBJ whole genome shotgun (WGS) entry which is preliminary data.</text>
</comment>
<dbReference type="Gene3D" id="2.70.130.10">
    <property type="entry name" value="Mannose-6-phosphate receptor binding domain"/>
    <property type="match status" value="1"/>
</dbReference>
<keyword evidence="4" id="KW-1185">Reference proteome</keyword>
<feature type="domain" description="Protein OS9-like" evidence="2">
    <location>
        <begin position="120"/>
        <end position="200"/>
    </location>
</feature>
<dbReference type="Pfam" id="PF07915">
    <property type="entry name" value="PRKCSH"/>
    <property type="match status" value="1"/>
</dbReference>
<dbReference type="EMBL" id="JBAMMX010000004">
    <property type="protein sequence ID" value="KAK6942201.1"/>
    <property type="molecule type" value="Genomic_DNA"/>
</dbReference>
<dbReference type="GO" id="GO:0030968">
    <property type="term" value="P:endoplasmic reticulum unfolded protein response"/>
    <property type="evidence" value="ECO:0007669"/>
    <property type="project" value="InterPro"/>
</dbReference>
<dbReference type="InterPro" id="IPR012913">
    <property type="entry name" value="OS9-like_dom"/>
</dbReference>
<evidence type="ECO:0000313" key="3">
    <source>
        <dbReference type="EMBL" id="KAK6942201.1"/>
    </source>
</evidence>
<evidence type="ECO:0000256" key="1">
    <source>
        <dbReference type="SAM" id="SignalP"/>
    </source>
</evidence>